<dbReference type="AlphaFoldDB" id="A0A1J5SYB0"/>
<keyword evidence="1" id="KW-1133">Transmembrane helix</keyword>
<proteinExistence type="predicted"/>
<keyword evidence="1" id="KW-0472">Membrane</keyword>
<dbReference type="EMBL" id="MLJW01000014">
    <property type="protein sequence ID" value="OIR13537.1"/>
    <property type="molecule type" value="Genomic_DNA"/>
</dbReference>
<feature type="transmembrane region" description="Helical" evidence="1">
    <location>
        <begin position="71"/>
        <end position="89"/>
    </location>
</feature>
<accession>A0A1J5SYB0</accession>
<organism evidence="2">
    <name type="scientific">mine drainage metagenome</name>
    <dbReference type="NCBI Taxonomy" id="410659"/>
    <lineage>
        <taxon>unclassified sequences</taxon>
        <taxon>metagenomes</taxon>
        <taxon>ecological metagenomes</taxon>
    </lineage>
</organism>
<reference evidence="2" key="1">
    <citation type="submission" date="2016-10" db="EMBL/GenBank/DDBJ databases">
        <title>Sequence of Gallionella enrichment culture.</title>
        <authorList>
            <person name="Poehlein A."/>
            <person name="Muehling M."/>
            <person name="Daniel R."/>
        </authorList>
    </citation>
    <scope>NUCLEOTIDE SEQUENCE</scope>
</reference>
<evidence type="ECO:0000256" key="1">
    <source>
        <dbReference type="SAM" id="Phobius"/>
    </source>
</evidence>
<keyword evidence="1" id="KW-0812">Transmembrane</keyword>
<sequence length="103" mass="10824">MNLRCVPTYGAGMSPEETHTLISVGGAILVLVDLPLWLAVWVLRVDTSADPAEAQSEGVGGKGARRLLRGFLILTATLFTLLALLLIAAGEGSPVARKIIESL</sequence>
<evidence type="ECO:0000313" key="2">
    <source>
        <dbReference type="EMBL" id="OIR13537.1"/>
    </source>
</evidence>
<gene>
    <name evidence="2" type="ORF">GALL_53540</name>
</gene>
<protein>
    <submittedName>
        <fullName evidence="2">Uncharacterized protein</fullName>
    </submittedName>
</protein>
<name>A0A1J5SYB0_9ZZZZ</name>
<comment type="caution">
    <text evidence="2">The sequence shown here is derived from an EMBL/GenBank/DDBJ whole genome shotgun (WGS) entry which is preliminary data.</text>
</comment>
<feature type="transmembrane region" description="Helical" evidence="1">
    <location>
        <begin position="20"/>
        <end position="43"/>
    </location>
</feature>